<comment type="caution">
    <text evidence="1">The sequence shown here is derived from an EMBL/GenBank/DDBJ whole genome shotgun (WGS) entry which is preliminary data.</text>
</comment>
<dbReference type="EMBL" id="BAAASG010000006">
    <property type="protein sequence ID" value="GAA2484521.1"/>
    <property type="molecule type" value="Genomic_DNA"/>
</dbReference>
<evidence type="ECO:0000313" key="2">
    <source>
        <dbReference type="Proteomes" id="UP001501777"/>
    </source>
</evidence>
<gene>
    <name evidence="1" type="ORF">GCM10010276_22710</name>
</gene>
<name>A0ABN3LK27_STRLO</name>
<protein>
    <submittedName>
        <fullName evidence="1">Uncharacterized protein</fullName>
    </submittedName>
</protein>
<reference evidence="1 2" key="1">
    <citation type="journal article" date="2019" name="Int. J. Syst. Evol. Microbiol.">
        <title>The Global Catalogue of Microorganisms (GCM) 10K type strain sequencing project: providing services to taxonomists for standard genome sequencing and annotation.</title>
        <authorList>
            <consortium name="The Broad Institute Genomics Platform"/>
            <consortium name="The Broad Institute Genome Sequencing Center for Infectious Disease"/>
            <person name="Wu L."/>
            <person name="Ma J."/>
        </authorList>
    </citation>
    <scope>NUCLEOTIDE SEQUENCE [LARGE SCALE GENOMIC DNA]</scope>
    <source>
        <strain evidence="1 2">JCM 4395</strain>
    </source>
</reference>
<keyword evidence="2" id="KW-1185">Reference proteome</keyword>
<organism evidence="1 2">
    <name type="scientific">Streptomyces longisporus</name>
    <dbReference type="NCBI Taxonomy" id="1948"/>
    <lineage>
        <taxon>Bacteria</taxon>
        <taxon>Bacillati</taxon>
        <taxon>Actinomycetota</taxon>
        <taxon>Actinomycetes</taxon>
        <taxon>Kitasatosporales</taxon>
        <taxon>Streptomycetaceae</taxon>
        <taxon>Streptomyces</taxon>
    </lineage>
</organism>
<proteinExistence type="predicted"/>
<accession>A0ABN3LK27</accession>
<dbReference type="Proteomes" id="UP001501777">
    <property type="component" value="Unassembled WGS sequence"/>
</dbReference>
<sequence>MYGTEALDDPIRRVGHRRTINDVNLQEFGRRSDTEDRASLIEVIGAQIRYGDADAMSEEGLHDPQANPTRTTGYKCHFVRQISHVALLVAMALEAAPTLDLD</sequence>
<evidence type="ECO:0000313" key="1">
    <source>
        <dbReference type="EMBL" id="GAA2484521.1"/>
    </source>
</evidence>